<dbReference type="GO" id="GO:0046872">
    <property type="term" value="F:metal ion binding"/>
    <property type="evidence" value="ECO:0007669"/>
    <property type="project" value="UniProtKB-KW"/>
</dbReference>
<gene>
    <name evidence="12" type="ORF">ENJ42_05500</name>
</gene>
<dbReference type="InterPro" id="IPR027057">
    <property type="entry name" value="CAXX_Prtase_1"/>
</dbReference>
<evidence type="ECO:0000256" key="4">
    <source>
        <dbReference type="ARBA" id="ARBA00022833"/>
    </source>
</evidence>
<dbReference type="CDD" id="cd07343">
    <property type="entry name" value="M48A_Zmpste24p_like"/>
    <property type="match status" value="1"/>
</dbReference>
<comment type="caution">
    <text evidence="12">The sequence shown here is derived from an EMBL/GenBank/DDBJ whole genome shotgun (WGS) entry which is preliminary data.</text>
</comment>
<evidence type="ECO:0000256" key="9">
    <source>
        <dbReference type="SAM" id="Phobius"/>
    </source>
</evidence>
<keyword evidence="9" id="KW-0472">Membrane</keyword>
<keyword evidence="4 7" id="KW-0862">Zinc</keyword>
<comment type="similarity">
    <text evidence="8">Belongs to the peptidase M48 family.</text>
</comment>
<dbReference type="GO" id="GO:0004222">
    <property type="term" value="F:metalloendopeptidase activity"/>
    <property type="evidence" value="ECO:0007669"/>
    <property type="project" value="InterPro"/>
</dbReference>
<dbReference type="Gene3D" id="3.30.2010.10">
    <property type="entry name" value="Metalloproteases ('zincins'), catalytic domain"/>
    <property type="match status" value="1"/>
</dbReference>
<evidence type="ECO:0000256" key="1">
    <source>
        <dbReference type="ARBA" id="ARBA00022670"/>
    </source>
</evidence>
<feature type="active site" description="Proton donor" evidence="6">
    <location>
        <position position="339"/>
    </location>
</feature>
<evidence type="ECO:0000256" key="2">
    <source>
        <dbReference type="ARBA" id="ARBA00022723"/>
    </source>
</evidence>
<dbReference type="InterPro" id="IPR032456">
    <property type="entry name" value="Peptidase_M48_N"/>
</dbReference>
<evidence type="ECO:0000313" key="12">
    <source>
        <dbReference type="EMBL" id="HHL43053.1"/>
    </source>
</evidence>
<feature type="transmembrane region" description="Helical" evidence="9">
    <location>
        <begin position="77"/>
        <end position="98"/>
    </location>
</feature>
<dbReference type="Pfam" id="PF16491">
    <property type="entry name" value="Peptidase_M48_N"/>
    <property type="match status" value="1"/>
</dbReference>
<accession>A0A7C5LZJ6</accession>
<feature type="transmembrane region" description="Helical" evidence="9">
    <location>
        <begin position="153"/>
        <end position="180"/>
    </location>
</feature>
<evidence type="ECO:0000256" key="3">
    <source>
        <dbReference type="ARBA" id="ARBA00022801"/>
    </source>
</evidence>
<feature type="domain" description="Peptidase M48" evidence="10">
    <location>
        <begin position="187"/>
        <end position="387"/>
    </location>
</feature>
<dbReference type="Proteomes" id="UP000885830">
    <property type="component" value="Unassembled WGS sequence"/>
</dbReference>
<feature type="transmembrane region" description="Helical" evidence="9">
    <location>
        <begin position="39"/>
        <end position="57"/>
    </location>
</feature>
<dbReference type="Pfam" id="PF01435">
    <property type="entry name" value="Peptidase_M48"/>
    <property type="match status" value="1"/>
</dbReference>
<dbReference type="InterPro" id="IPR001915">
    <property type="entry name" value="Peptidase_M48"/>
</dbReference>
<feature type="transmembrane region" description="Helical" evidence="9">
    <location>
        <begin position="268"/>
        <end position="291"/>
    </location>
</feature>
<feature type="binding site" evidence="7">
    <location>
        <position position="255"/>
    </location>
    <ligand>
        <name>Zn(2+)</name>
        <dbReference type="ChEBI" id="CHEBI:29105"/>
        <note>catalytic</note>
    </ligand>
</feature>
<feature type="transmembrane region" description="Helical" evidence="9">
    <location>
        <begin position="303"/>
        <end position="322"/>
    </location>
</feature>
<reference evidence="12" key="1">
    <citation type="journal article" date="2020" name="mSystems">
        <title>Genome- and Community-Level Interaction Insights into Carbon Utilization and Element Cycling Functions of Hydrothermarchaeota in Hydrothermal Sediment.</title>
        <authorList>
            <person name="Zhou Z."/>
            <person name="Liu Y."/>
            <person name="Xu W."/>
            <person name="Pan J."/>
            <person name="Luo Z.H."/>
            <person name="Li M."/>
        </authorList>
    </citation>
    <scope>NUCLEOTIDE SEQUENCE [LARGE SCALE GENOMIC DNA]</scope>
    <source>
        <strain evidence="12">HyVt-485</strain>
    </source>
</reference>
<comment type="cofactor">
    <cofactor evidence="7 8">
        <name>Zn(2+)</name>
        <dbReference type="ChEBI" id="CHEBI:29105"/>
    </cofactor>
    <text evidence="7 8">Binds 1 zinc ion per subunit.</text>
</comment>
<evidence type="ECO:0000256" key="6">
    <source>
        <dbReference type="PIRSR" id="PIRSR627057-1"/>
    </source>
</evidence>
<dbReference type="GO" id="GO:0071586">
    <property type="term" value="P:CAAX-box protein processing"/>
    <property type="evidence" value="ECO:0007669"/>
    <property type="project" value="InterPro"/>
</dbReference>
<feature type="domain" description="CAAX prenyl protease 1 N-terminal" evidence="11">
    <location>
        <begin position="22"/>
        <end position="182"/>
    </location>
</feature>
<feature type="binding site" evidence="7">
    <location>
        <position position="335"/>
    </location>
    <ligand>
        <name>Zn(2+)</name>
        <dbReference type="ChEBI" id="CHEBI:29105"/>
        <note>catalytic</note>
    </ligand>
</feature>
<feature type="active site" evidence="6">
    <location>
        <position position="256"/>
    </location>
</feature>
<dbReference type="EMBL" id="DRMJ01000279">
    <property type="protein sequence ID" value="HHL43053.1"/>
    <property type="molecule type" value="Genomic_DNA"/>
</dbReference>
<name>A0A7C5LZJ6_9PROT</name>
<evidence type="ECO:0000256" key="7">
    <source>
        <dbReference type="PIRSR" id="PIRSR627057-2"/>
    </source>
</evidence>
<feature type="transmembrane region" description="Helical" evidence="9">
    <location>
        <begin position="125"/>
        <end position="146"/>
    </location>
</feature>
<proteinExistence type="inferred from homology"/>
<organism evidence="12">
    <name type="scientific">Hellea balneolensis</name>
    <dbReference type="NCBI Taxonomy" id="287478"/>
    <lineage>
        <taxon>Bacteria</taxon>
        <taxon>Pseudomonadati</taxon>
        <taxon>Pseudomonadota</taxon>
        <taxon>Alphaproteobacteria</taxon>
        <taxon>Maricaulales</taxon>
        <taxon>Robiginitomaculaceae</taxon>
        <taxon>Hellea</taxon>
    </lineage>
</organism>
<dbReference type="AlphaFoldDB" id="A0A7C5LZJ6"/>
<keyword evidence="1 8" id="KW-0645">Protease</keyword>
<keyword evidence="3 8" id="KW-0378">Hydrolase</keyword>
<evidence type="ECO:0000256" key="8">
    <source>
        <dbReference type="RuleBase" id="RU003983"/>
    </source>
</evidence>
<feature type="binding site" evidence="7">
    <location>
        <position position="259"/>
    </location>
    <ligand>
        <name>Zn(2+)</name>
        <dbReference type="ChEBI" id="CHEBI:29105"/>
        <note>catalytic</note>
    </ligand>
</feature>
<keyword evidence="9" id="KW-0812">Transmembrane</keyword>
<protein>
    <submittedName>
        <fullName evidence="12">M48 family peptidase</fullName>
    </submittedName>
</protein>
<sequence>MMVLDIIVQGFDAAKATEAYLAQITPDARLKSDSYMEGGYWLILWNFLIALIIYWALLASKFTARLRDKMAGKLPNWAVTPVFLLAYIPVVTLVKLPFDIYESYFREKKYGLLNQDFGAWLSEQFIGFLLSLVIGALFIWGMYALVRKFKRGWPWIVSITSTLVLAFFMMVAPVFLAPIFNTYTPMEDGPLKQDLVAMAEAAGVPADDIYVYNASKQSNRVTANVSGFVGTTRISLADTLLTRSSPAEVRSVMGHEIGHYVLGHGMDMLIKMLLILVAGVFFIKYGFRYILRRFGQNWGVDDIGDVAGLPLVSALLITYFFLISPLTNTIIRVNETEADLYGFALAEEPDGFAQTSLKLSEYRKMDPGKWEEIIFFDHPAGKKRIYSAMRYKDAMLKYKQNAEK</sequence>
<keyword evidence="5 8" id="KW-0482">Metalloprotease</keyword>
<evidence type="ECO:0000259" key="10">
    <source>
        <dbReference type="Pfam" id="PF01435"/>
    </source>
</evidence>
<evidence type="ECO:0000256" key="5">
    <source>
        <dbReference type="ARBA" id="ARBA00023049"/>
    </source>
</evidence>
<keyword evidence="2 7" id="KW-0479">Metal-binding</keyword>
<dbReference type="PANTHER" id="PTHR10120">
    <property type="entry name" value="CAAX PRENYL PROTEASE 1"/>
    <property type="match status" value="1"/>
</dbReference>
<evidence type="ECO:0000259" key="11">
    <source>
        <dbReference type="Pfam" id="PF16491"/>
    </source>
</evidence>
<keyword evidence="9" id="KW-1133">Transmembrane helix</keyword>